<keyword evidence="5" id="KW-0804">Transcription</keyword>
<dbReference type="EMBL" id="CP042301">
    <property type="protein sequence ID" value="QDZ01400.1"/>
    <property type="molecule type" value="Genomic_DNA"/>
</dbReference>
<evidence type="ECO:0000313" key="8">
    <source>
        <dbReference type="EMBL" id="QDZ01400.1"/>
    </source>
</evidence>
<organism evidence="8 9">
    <name type="scientific">Nitratireductor mangrovi</name>
    <dbReference type="NCBI Taxonomy" id="2599600"/>
    <lineage>
        <taxon>Bacteria</taxon>
        <taxon>Pseudomonadati</taxon>
        <taxon>Pseudomonadota</taxon>
        <taxon>Alphaproteobacteria</taxon>
        <taxon>Hyphomicrobiales</taxon>
        <taxon>Phyllobacteriaceae</taxon>
        <taxon>Nitratireductor</taxon>
    </lineage>
</organism>
<reference evidence="8" key="1">
    <citation type="submission" date="2020-04" db="EMBL/GenBank/DDBJ databases">
        <title>Nitratireductor sp. nov. isolated from mangrove soil.</title>
        <authorList>
            <person name="Ye Y."/>
        </authorList>
    </citation>
    <scope>NUCLEOTIDE SEQUENCE</scope>
    <source>
        <strain evidence="8">SY7</strain>
    </source>
</reference>
<dbReference type="KEGG" id="niy:FQ775_13995"/>
<evidence type="ECO:0000256" key="3">
    <source>
        <dbReference type="ARBA" id="ARBA00022491"/>
    </source>
</evidence>
<keyword evidence="9" id="KW-1185">Reference proteome</keyword>
<dbReference type="SUPFAM" id="SSF50118">
    <property type="entry name" value="Cell growth inhibitor/plasmid maintenance toxic component"/>
    <property type="match status" value="1"/>
</dbReference>
<dbReference type="Proteomes" id="UP000321389">
    <property type="component" value="Chromosome"/>
</dbReference>
<protein>
    <recommendedName>
        <fullName evidence="2">Toxin CcdB</fullName>
    </recommendedName>
    <alternativeName>
        <fullName evidence="7">Cytotoxic protein CcdB</fullName>
    </alternativeName>
    <alternativeName>
        <fullName evidence="6">Protein LetD</fullName>
    </alternativeName>
</protein>
<keyword evidence="3" id="KW-0678">Repressor</keyword>
<evidence type="ECO:0000313" key="9">
    <source>
        <dbReference type="Proteomes" id="UP000321389"/>
    </source>
</evidence>
<evidence type="ECO:0000256" key="2">
    <source>
        <dbReference type="ARBA" id="ARBA00015075"/>
    </source>
</evidence>
<dbReference type="RefSeq" id="WP_146300045.1">
    <property type="nucleotide sequence ID" value="NZ_CP042301.2"/>
</dbReference>
<accession>A0A5B8L132</accession>
<dbReference type="GO" id="GO:0008657">
    <property type="term" value="F:DNA topoisomerase type II (double strand cut, ATP-hydrolyzing) inhibitor activity"/>
    <property type="evidence" value="ECO:0007669"/>
    <property type="project" value="InterPro"/>
</dbReference>
<dbReference type="OrthoDB" id="9813510at2"/>
<gene>
    <name evidence="8" type="ORF">FQ775_13995</name>
</gene>
<sequence length="99" mass="10982">MARYDVYRFQDTSRLLLDVQTDLLDDLDTRAVVPLVSEKQMPPIANRLNPVFQIEGGGYVMATQFIGVVPAVGLKEPVAHLAEAHDEIVAALDMLFHGF</sequence>
<dbReference type="AlphaFoldDB" id="A0A5B8L132"/>
<comment type="similarity">
    <text evidence="1">Belongs to the CcdB toxin family.</text>
</comment>
<dbReference type="InterPro" id="IPR011067">
    <property type="entry name" value="Plasmid_toxin/cell-grow_inhib"/>
</dbReference>
<dbReference type="InterPro" id="IPR002712">
    <property type="entry name" value="CcdB"/>
</dbReference>
<proteinExistence type="inferred from homology"/>
<evidence type="ECO:0000256" key="5">
    <source>
        <dbReference type="ARBA" id="ARBA00023163"/>
    </source>
</evidence>
<keyword evidence="4" id="KW-0805">Transcription regulation</keyword>
<evidence type="ECO:0000256" key="4">
    <source>
        <dbReference type="ARBA" id="ARBA00023015"/>
    </source>
</evidence>
<dbReference type="Pfam" id="PF01845">
    <property type="entry name" value="CcdB"/>
    <property type="match status" value="1"/>
</dbReference>
<evidence type="ECO:0000256" key="7">
    <source>
        <dbReference type="ARBA" id="ARBA00033135"/>
    </source>
</evidence>
<evidence type="ECO:0000256" key="1">
    <source>
        <dbReference type="ARBA" id="ARBA00005230"/>
    </source>
</evidence>
<name>A0A5B8L132_9HYPH</name>
<dbReference type="GO" id="GO:0006276">
    <property type="term" value="P:plasmid maintenance"/>
    <property type="evidence" value="ECO:0007669"/>
    <property type="project" value="InterPro"/>
</dbReference>
<evidence type="ECO:0000256" key="6">
    <source>
        <dbReference type="ARBA" id="ARBA00029628"/>
    </source>
</evidence>
<dbReference type="Gene3D" id="2.30.30.110">
    <property type="match status" value="1"/>
</dbReference>